<dbReference type="Proteomes" id="UP000503640">
    <property type="component" value="Unassembled WGS sequence"/>
</dbReference>
<dbReference type="Pfam" id="PF04966">
    <property type="entry name" value="OprB"/>
    <property type="match status" value="1"/>
</dbReference>
<dbReference type="EMBL" id="BJTG01000002">
    <property type="protein sequence ID" value="GEJ56336.1"/>
    <property type="molecule type" value="Genomic_DNA"/>
</dbReference>
<dbReference type="RefSeq" id="WP_176063713.1">
    <property type="nucleotide sequence ID" value="NZ_BJTG01000002.1"/>
</dbReference>
<evidence type="ECO:0000256" key="2">
    <source>
        <dbReference type="RuleBase" id="RU363072"/>
    </source>
</evidence>
<comment type="caution">
    <text evidence="3">The sequence shown here is derived from an EMBL/GenBank/DDBJ whole genome shotgun (WGS) entry which is preliminary data.</text>
</comment>
<dbReference type="GO" id="GO:0015288">
    <property type="term" value="F:porin activity"/>
    <property type="evidence" value="ECO:0007669"/>
    <property type="project" value="InterPro"/>
</dbReference>
<feature type="signal peptide" evidence="2">
    <location>
        <begin position="1"/>
        <end position="31"/>
    </location>
</feature>
<dbReference type="InterPro" id="IPR007049">
    <property type="entry name" value="Carb-sel_porin_OprB"/>
</dbReference>
<sequence>MRLRPPRRRASRRALLIAVAAWALAPGVARADEPGRELVAAAGQVTAVGQWHPALRSPYASRDLSFGPGAATGWSLTTTLFLGAAPWPGGTIVVAPEYANGRGMPNASGLGGYVDGDIVRVPTLGSSPYLARAFYQHVLALSPERVAAEAGDPEARFMAAGAAGLGGAKPASRLELTVGKLGANDVFDLADASSDPRHRFMNWALMNEGAWDYAADVRGYTWAALAALETPGFALRAALAMMPTRANGPDLDGDLAHARSEMVEGEVRWGAGGAPGSAKLLLFLNHARMGSYRDALAAAPAGSPDVAAARRRGALKYGAGLLVQQQLAPGALGFARAGANDGATESFAFTEIDRSVSGGVELAGAGWRRPADRAGLGLAANGLSRAHADYLAAGGRGFQLGDGALRYAWECLAEAYYSFALARPLRLDADLQGILHPGMNADRGPAVVAGVRLHAHL</sequence>
<dbReference type="PROSITE" id="PS51318">
    <property type="entry name" value="TAT"/>
    <property type="match status" value="1"/>
</dbReference>
<comment type="similarity">
    <text evidence="1 2">Belongs to the OprB family.</text>
</comment>
<evidence type="ECO:0000313" key="4">
    <source>
        <dbReference type="Proteomes" id="UP000503640"/>
    </source>
</evidence>
<feature type="chain" id="PRO_5029941850" description="Porin" evidence="2">
    <location>
        <begin position="32"/>
        <end position="457"/>
    </location>
</feature>
<dbReference type="Gene3D" id="2.40.160.180">
    <property type="entry name" value="Carbohydrate-selective porin OprB"/>
    <property type="match status" value="1"/>
</dbReference>
<reference evidence="4" key="1">
    <citation type="journal article" date="2020" name="Appl. Environ. Microbiol.">
        <title>Diazotrophic Anaeromyxobacter Isolates from Soils.</title>
        <authorList>
            <person name="Masuda Y."/>
            <person name="Yamanaka H."/>
            <person name="Xu Z.X."/>
            <person name="Shiratori Y."/>
            <person name="Aono T."/>
            <person name="Amachi S."/>
            <person name="Senoo K."/>
            <person name="Itoh H."/>
        </authorList>
    </citation>
    <scope>NUCLEOTIDE SEQUENCE [LARGE SCALE GENOMIC DNA]</scope>
    <source>
        <strain evidence="4">R267</strain>
    </source>
</reference>
<dbReference type="AlphaFoldDB" id="A0A7I9VIU5"/>
<dbReference type="InterPro" id="IPR006311">
    <property type="entry name" value="TAT_signal"/>
</dbReference>
<dbReference type="InterPro" id="IPR038673">
    <property type="entry name" value="OprB_sf"/>
</dbReference>
<proteinExistence type="inferred from homology"/>
<protein>
    <recommendedName>
        <fullName evidence="5">Porin</fullName>
    </recommendedName>
</protein>
<evidence type="ECO:0008006" key="5">
    <source>
        <dbReference type="Google" id="ProtNLM"/>
    </source>
</evidence>
<keyword evidence="2" id="KW-0732">Signal</keyword>
<dbReference type="GO" id="GO:0016020">
    <property type="term" value="C:membrane"/>
    <property type="evidence" value="ECO:0007669"/>
    <property type="project" value="InterPro"/>
</dbReference>
<name>A0A7I9VIU5_9BACT</name>
<evidence type="ECO:0000313" key="3">
    <source>
        <dbReference type="EMBL" id="GEJ56336.1"/>
    </source>
</evidence>
<gene>
    <name evidence="3" type="ORF">AMYX_10770</name>
</gene>
<organism evidence="3 4">
    <name type="scientific">Anaeromyxobacter diazotrophicus</name>
    <dbReference type="NCBI Taxonomy" id="2590199"/>
    <lineage>
        <taxon>Bacteria</taxon>
        <taxon>Pseudomonadati</taxon>
        <taxon>Myxococcota</taxon>
        <taxon>Myxococcia</taxon>
        <taxon>Myxococcales</taxon>
        <taxon>Cystobacterineae</taxon>
        <taxon>Anaeromyxobacteraceae</taxon>
        <taxon>Anaeromyxobacter</taxon>
    </lineage>
</organism>
<accession>A0A7I9VIU5</accession>
<keyword evidence="4" id="KW-1185">Reference proteome</keyword>
<evidence type="ECO:0000256" key="1">
    <source>
        <dbReference type="ARBA" id="ARBA00008769"/>
    </source>
</evidence>
<dbReference type="GO" id="GO:0008643">
    <property type="term" value="P:carbohydrate transport"/>
    <property type="evidence" value="ECO:0007669"/>
    <property type="project" value="InterPro"/>
</dbReference>